<accession>A0A1G2QIG4</accession>
<evidence type="ECO:0008006" key="9">
    <source>
        <dbReference type="Google" id="ProtNLM"/>
    </source>
</evidence>
<gene>
    <name evidence="7" type="ORF">A2569_01200</name>
</gene>
<feature type="region of interest" description="Disordered" evidence="4">
    <location>
        <begin position="1"/>
        <end position="22"/>
    </location>
</feature>
<dbReference type="AlphaFoldDB" id="A0A1G2QIG4"/>
<dbReference type="SUPFAM" id="SSF75625">
    <property type="entry name" value="YebC-like"/>
    <property type="match status" value="1"/>
</dbReference>
<dbReference type="PANTHER" id="PTHR12532:SF0">
    <property type="entry name" value="TRANSLATIONAL ACTIVATOR OF CYTOCHROME C OXIDASE 1"/>
    <property type="match status" value="1"/>
</dbReference>
<comment type="similarity">
    <text evidence="1">Belongs to the TACO1 family.</text>
</comment>
<sequence length="178" mass="19190">MSGHNKWSQIKNKKASEDAKKSTVFSMHARAIAMEARAVNGNRGSARLRAAIEKARAANMPAENIERATLRGGGAGNESYEEVSYEVYGPGGTALIIVGMTDNKNRTAAELRHLLGIHDASLASPGSAEWAFVRSGDTWVPKVLTKVNEADQRALELLIDALDEHADVKSIFSNAEKS</sequence>
<feature type="domain" description="TACO1/YebC-like N-terminal" evidence="6">
    <location>
        <begin position="5"/>
        <end position="74"/>
    </location>
</feature>
<dbReference type="InterPro" id="IPR029072">
    <property type="entry name" value="YebC-like"/>
</dbReference>
<comment type="caution">
    <text evidence="7">The sequence shown here is derived from an EMBL/GenBank/DDBJ whole genome shotgun (WGS) entry which is preliminary data.</text>
</comment>
<dbReference type="Proteomes" id="UP000177090">
    <property type="component" value="Unassembled WGS sequence"/>
</dbReference>
<proteinExistence type="inferred from homology"/>
<name>A0A1G2QIG4_9BACT</name>
<dbReference type="InterPro" id="IPR048300">
    <property type="entry name" value="TACO1_YebC-like_2nd/3rd_dom"/>
</dbReference>
<evidence type="ECO:0000256" key="1">
    <source>
        <dbReference type="ARBA" id="ARBA00008724"/>
    </source>
</evidence>
<evidence type="ECO:0000256" key="2">
    <source>
        <dbReference type="ARBA" id="ARBA00023015"/>
    </source>
</evidence>
<evidence type="ECO:0000259" key="6">
    <source>
        <dbReference type="Pfam" id="PF20772"/>
    </source>
</evidence>
<dbReference type="Gene3D" id="3.30.70.980">
    <property type="match status" value="1"/>
</dbReference>
<evidence type="ECO:0000256" key="3">
    <source>
        <dbReference type="ARBA" id="ARBA00023163"/>
    </source>
</evidence>
<dbReference type="InterPro" id="IPR017856">
    <property type="entry name" value="Integrase-like_N"/>
</dbReference>
<evidence type="ECO:0000313" key="8">
    <source>
        <dbReference type="Proteomes" id="UP000177090"/>
    </source>
</evidence>
<dbReference type="PANTHER" id="PTHR12532">
    <property type="entry name" value="TRANSLATIONAL ACTIVATOR OF CYTOCHROME C OXIDASE 1"/>
    <property type="match status" value="1"/>
</dbReference>
<reference evidence="7 8" key="1">
    <citation type="journal article" date="2016" name="Nat. Commun.">
        <title>Thousands of microbial genomes shed light on interconnected biogeochemical processes in an aquifer system.</title>
        <authorList>
            <person name="Anantharaman K."/>
            <person name="Brown C.T."/>
            <person name="Hug L.A."/>
            <person name="Sharon I."/>
            <person name="Castelle C.J."/>
            <person name="Probst A.J."/>
            <person name="Thomas B.C."/>
            <person name="Singh A."/>
            <person name="Wilkins M.J."/>
            <person name="Karaoz U."/>
            <person name="Brodie E.L."/>
            <person name="Williams K.H."/>
            <person name="Hubbard S.S."/>
            <person name="Banfield J.F."/>
        </authorList>
    </citation>
    <scope>NUCLEOTIDE SEQUENCE [LARGE SCALE GENOMIC DNA]</scope>
</reference>
<dbReference type="EMBL" id="MHTL01000013">
    <property type="protein sequence ID" value="OHA60434.1"/>
    <property type="molecule type" value="Genomic_DNA"/>
</dbReference>
<protein>
    <recommendedName>
        <fullName evidence="9">Transcriptional regulator</fullName>
    </recommendedName>
</protein>
<keyword evidence="2" id="KW-0805">Transcription regulation</keyword>
<keyword evidence="3" id="KW-0804">Transcription</keyword>
<dbReference type="GO" id="GO:0005737">
    <property type="term" value="C:cytoplasm"/>
    <property type="evidence" value="ECO:0007669"/>
    <property type="project" value="UniProtKB-ARBA"/>
</dbReference>
<dbReference type="Gene3D" id="1.10.10.200">
    <property type="match status" value="1"/>
</dbReference>
<feature type="domain" description="TACO1/YebC-like second and third" evidence="5">
    <location>
        <begin position="80"/>
        <end position="136"/>
    </location>
</feature>
<evidence type="ECO:0000313" key="7">
    <source>
        <dbReference type="EMBL" id="OHA60434.1"/>
    </source>
</evidence>
<dbReference type="InterPro" id="IPR026564">
    <property type="entry name" value="Transcrip_reg_TACO1-like_dom3"/>
</dbReference>
<dbReference type="Pfam" id="PF01709">
    <property type="entry name" value="Transcrip_reg"/>
    <property type="match status" value="1"/>
</dbReference>
<dbReference type="InterPro" id="IPR049083">
    <property type="entry name" value="TACO1_YebC_N"/>
</dbReference>
<dbReference type="STRING" id="1802440.A2569_01200"/>
<dbReference type="Pfam" id="PF20772">
    <property type="entry name" value="TACO1_YebC_N"/>
    <property type="match status" value="1"/>
</dbReference>
<feature type="compositionally biased region" description="Polar residues" evidence="4">
    <location>
        <begin position="1"/>
        <end position="10"/>
    </location>
</feature>
<organism evidence="7 8">
    <name type="scientific">Candidatus Vogelbacteria bacterium RIFOXYD1_FULL_51_18</name>
    <dbReference type="NCBI Taxonomy" id="1802440"/>
    <lineage>
        <taxon>Bacteria</taxon>
        <taxon>Candidatus Vogeliibacteriota</taxon>
    </lineage>
</organism>
<evidence type="ECO:0000259" key="5">
    <source>
        <dbReference type="Pfam" id="PF01709"/>
    </source>
</evidence>
<dbReference type="InterPro" id="IPR002876">
    <property type="entry name" value="Transcrip_reg_TACO1-like"/>
</dbReference>
<evidence type="ECO:0000256" key="4">
    <source>
        <dbReference type="SAM" id="MobiDB-lite"/>
    </source>
</evidence>